<organism evidence="1 2">
    <name type="scientific">Neolewinella agarilytica</name>
    <dbReference type="NCBI Taxonomy" id="478744"/>
    <lineage>
        <taxon>Bacteria</taxon>
        <taxon>Pseudomonadati</taxon>
        <taxon>Bacteroidota</taxon>
        <taxon>Saprospiria</taxon>
        <taxon>Saprospirales</taxon>
        <taxon>Lewinellaceae</taxon>
        <taxon>Neolewinella</taxon>
    </lineage>
</organism>
<dbReference type="AlphaFoldDB" id="A0A1H9AAB3"/>
<dbReference type="InParanoid" id="A0A1H9AAB3"/>
<dbReference type="RefSeq" id="WP_139211726.1">
    <property type="nucleotide sequence ID" value="NZ_FOFB01000002.1"/>
</dbReference>
<gene>
    <name evidence="1" type="ORF">SAMN05444359_10223</name>
</gene>
<dbReference type="PANTHER" id="PTHR36234:SF5">
    <property type="entry name" value="LYSYL ENDOPEPTIDASE"/>
    <property type="match status" value="1"/>
</dbReference>
<dbReference type="EMBL" id="FOFB01000002">
    <property type="protein sequence ID" value="SEP73624.1"/>
    <property type="molecule type" value="Genomic_DNA"/>
</dbReference>
<dbReference type="InterPro" id="IPR043504">
    <property type="entry name" value="Peptidase_S1_PA_chymotrypsin"/>
</dbReference>
<dbReference type="InterPro" id="IPR009003">
    <property type="entry name" value="Peptidase_S1_PA"/>
</dbReference>
<dbReference type="PANTHER" id="PTHR36234">
    <property type="entry name" value="LYSYL ENDOPEPTIDASE"/>
    <property type="match status" value="1"/>
</dbReference>
<proteinExistence type="predicted"/>
<sequence length="637" mass="68649">MRNFTSTGFYRLLPVIALLFNFSFNVNGQVYTKIFSGEQDMRGHIPWYFEEKPTENVLPTPNVSAALDLDALSVKPIDRIAVEVNAQLSKKNGLLYEFGNYSVWKLPIKIVGAKSLSFVFEDLVLPLNASMVIYNSEKTVLHGPVRGENLRNGEYISEIIYGESATIEILLPEESVKEFEVSIKSVAFGFRGNDIENGKAYGQALPCIPDVACPDASNWQDEANSTCLVLKNVTSEHCSGTLLTDDCQSDTPLVQTAGHCIDGENLSSFRFRFNYRNVLCNGSTAPSSQTWITLSGASLRALFEGADASLLEINEPIPADSDILFAGWDRRANIPTELTITHHPQGDVMKFSHDDSAPTVNSSDIFLGSFGVGYTLTAGDAFVAEFSPGSNGDIGTIETGSSGGGYFDQNRRVVAVHSASESFVGGVTCEVDPEALAGRFSSAWLGAGTSSTGYSDWLGATTAPNTTDSHYGAFVSGEEVVCSNDQYLLENFPIGSSLSWAVTPSSLFTGSTTGTGSLATLSAANLNFSGSAVLTFTIINGACSSRTVSKNLWVGKPQIPSISGPSCFEPGLNYYLTANSQGADSYSWNFPTCPYFRLIQSFVGKTILETQKRHGCMLVNRMAPLVYSFQIVVGLGQ</sequence>
<dbReference type="SUPFAM" id="SSF50494">
    <property type="entry name" value="Trypsin-like serine proteases"/>
    <property type="match status" value="1"/>
</dbReference>
<dbReference type="Gene3D" id="2.40.10.10">
    <property type="entry name" value="Trypsin-like serine proteases"/>
    <property type="match status" value="2"/>
</dbReference>
<reference evidence="2" key="1">
    <citation type="submission" date="2016-10" db="EMBL/GenBank/DDBJ databases">
        <authorList>
            <person name="Varghese N."/>
            <person name="Submissions S."/>
        </authorList>
    </citation>
    <scope>NUCLEOTIDE SEQUENCE [LARGE SCALE GENOMIC DNA]</scope>
    <source>
        <strain evidence="2">DSM 24740</strain>
    </source>
</reference>
<protein>
    <recommendedName>
        <fullName evidence="3">Trypsin-like peptidase domain-containing protein</fullName>
    </recommendedName>
</protein>
<name>A0A1H9AAB3_9BACT</name>
<keyword evidence="2" id="KW-1185">Reference proteome</keyword>
<dbReference type="Proteomes" id="UP000199021">
    <property type="component" value="Unassembled WGS sequence"/>
</dbReference>
<evidence type="ECO:0000313" key="1">
    <source>
        <dbReference type="EMBL" id="SEP73624.1"/>
    </source>
</evidence>
<evidence type="ECO:0008006" key="3">
    <source>
        <dbReference type="Google" id="ProtNLM"/>
    </source>
</evidence>
<accession>A0A1H9AAB3</accession>
<evidence type="ECO:0000313" key="2">
    <source>
        <dbReference type="Proteomes" id="UP000199021"/>
    </source>
</evidence>
<dbReference type="OrthoDB" id="9342482at2"/>
<dbReference type="STRING" id="478744.SAMN05444359_10223"/>